<comment type="caution">
    <text evidence="1">The sequence shown here is derived from an EMBL/GenBank/DDBJ whole genome shotgun (WGS) entry which is preliminary data.</text>
</comment>
<dbReference type="AlphaFoldDB" id="A0A0F9TZC5"/>
<reference evidence="1" key="1">
    <citation type="journal article" date="2015" name="Nature">
        <title>Complex archaea that bridge the gap between prokaryotes and eukaryotes.</title>
        <authorList>
            <person name="Spang A."/>
            <person name="Saw J.H."/>
            <person name="Jorgensen S.L."/>
            <person name="Zaremba-Niedzwiedzka K."/>
            <person name="Martijn J."/>
            <person name="Lind A.E."/>
            <person name="van Eijk R."/>
            <person name="Schleper C."/>
            <person name="Guy L."/>
            <person name="Ettema T.J."/>
        </authorList>
    </citation>
    <scope>NUCLEOTIDE SEQUENCE</scope>
</reference>
<gene>
    <name evidence="1" type="ORF">LCGC14_0286560</name>
</gene>
<evidence type="ECO:0008006" key="2">
    <source>
        <dbReference type="Google" id="ProtNLM"/>
    </source>
</evidence>
<sequence length="389" mass="45140">MRLSLFALFLFSLFGYSQNSKTAIVLDNADNTPLEFVGIYNGKDHTMTNADGRFQFSSSLDSVTIYRVGYDKLRTTFKKVGDTIYLNKSVLELNEVTVTNEKTLWQKVGDSVDSNYPIYPYKEKFLLRGVLRYNGEITRIQDIQGKLERRTLLYTKEIDPDKKDFKVELTNMRKVGLVKDENDVYFIFESFHSLFMNLIPVNATGDNFDLTESTFDNGKKININFQSKSSIENEDFSGHYIINTENYAIERFKMSVVLKNKPFQESGKKIRFRTVSFDKEISLSKTSNTGKYYIASAKYDVKVELTDEDKSFTSFYDISFILTTSENEGDFDVKKNVSTSKDLFKINYPYDQSYWNAQNQLLLTDEMLDFIEKVQDPSNEFKVRSNIKN</sequence>
<evidence type="ECO:0000313" key="1">
    <source>
        <dbReference type="EMBL" id="KKN84689.1"/>
    </source>
</evidence>
<name>A0A0F9TZC5_9ZZZZ</name>
<protein>
    <recommendedName>
        <fullName evidence="2">Carboxypeptidase-like regulatory domain-containing protein</fullName>
    </recommendedName>
</protein>
<accession>A0A0F9TZC5</accession>
<organism evidence="1">
    <name type="scientific">marine sediment metagenome</name>
    <dbReference type="NCBI Taxonomy" id="412755"/>
    <lineage>
        <taxon>unclassified sequences</taxon>
        <taxon>metagenomes</taxon>
        <taxon>ecological metagenomes</taxon>
    </lineage>
</organism>
<dbReference type="EMBL" id="LAZR01000168">
    <property type="protein sequence ID" value="KKN84689.1"/>
    <property type="molecule type" value="Genomic_DNA"/>
</dbReference>
<proteinExistence type="predicted"/>